<feature type="non-terminal residue" evidence="1">
    <location>
        <position position="224"/>
    </location>
</feature>
<dbReference type="OrthoDB" id="8186595at2759"/>
<dbReference type="PANTHER" id="PTHR11008">
    <property type="entry name" value="PROTEIN TAKEOUT-LIKE PROTEIN"/>
    <property type="match status" value="1"/>
</dbReference>
<reference evidence="1" key="1">
    <citation type="submission" date="2021-12" db="EMBL/GenBank/DDBJ databases">
        <authorList>
            <person name="Martin H S."/>
        </authorList>
    </citation>
    <scope>NUCLEOTIDE SEQUENCE</scope>
</reference>
<dbReference type="GO" id="GO:0005615">
    <property type="term" value="C:extracellular space"/>
    <property type="evidence" value="ECO:0007669"/>
    <property type="project" value="TreeGrafter"/>
</dbReference>
<evidence type="ECO:0000313" key="2">
    <source>
        <dbReference type="Proteomes" id="UP000838878"/>
    </source>
</evidence>
<proteinExistence type="predicted"/>
<name>A0A8J9UU65_9NEOP</name>
<gene>
    <name evidence="1" type="ORF">BINO364_LOCUS6078</name>
</gene>
<dbReference type="SMART" id="SM00700">
    <property type="entry name" value="JHBP"/>
    <property type="match status" value="1"/>
</dbReference>
<dbReference type="EMBL" id="OV170234">
    <property type="protein sequence ID" value="CAH0719777.1"/>
    <property type="molecule type" value="Genomic_DNA"/>
</dbReference>
<dbReference type="Proteomes" id="UP000838878">
    <property type="component" value="Chromosome 14"/>
</dbReference>
<protein>
    <recommendedName>
        <fullName evidence="3">Circadian clock-controlled protein</fullName>
    </recommendedName>
</protein>
<dbReference type="InterPro" id="IPR010562">
    <property type="entry name" value="Haemolymph_juvenile_hormone-bd"/>
</dbReference>
<accession>A0A8J9UU65</accession>
<evidence type="ECO:0000313" key="1">
    <source>
        <dbReference type="EMBL" id="CAH0719777.1"/>
    </source>
</evidence>
<dbReference type="AlphaFoldDB" id="A0A8J9UU65"/>
<dbReference type="InterPro" id="IPR038606">
    <property type="entry name" value="To_sf"/>
</dbReference>
<dbReference type="Pfam" id="PF06585">
    <property type="entry name" value="JHBP"/>
    <property type="match status" value="1"/>
</dbReference>
<dbReference type="PANTHER" id="PTHR11008:SF18">
    <property type="entry name" value="BCDNA.GH05536-RELATED"/>
    <property type="match status" value="1"/>
</dbReference>
<sequence>MAADPKVLANFIQPCHAQDSTCLKLSAQNALPVVAAGIPSLGMNTLDPMVVDRVVASQAGLNMDFNNTIVKGLRHCHVLELRRIGSKTSLSLKCSVVLVGDYKLDGELLMVPIQGKGKYKIQIRDIVVKVEFKVGERESAGERYWTVPSWTHTADVLGGVAFNFQNLFNGRKDYAEPVLHFANTHWHDIFHEVAPPIVKAVVSRIVAETTKLFDKVPIRELALE</sequence>
<organism evidence="1 2">
    <name type="scientific">Brenthis ino</name>
    <name type="common">lesser marbled fritillary</name>
    <dbReference type="NCBI Taxonomy" id="405034"/>
    <lineage>
        <taxon>Eukaryota</taxon>
        <taxon>Metazoa</taxon>
        <taxon>Ecdysozoa</taxon>
        <taxon>Arthropoda</taxon>
        <taxon>Hexapoda</taxon>
        <taxon>Insecta</taxon>
        <taxon>Pterygota</taxon>
        <taxon>Neoptera</taxon>
        <taxon>Endopterygota</taxon>
        <taxon>Lepidoptera</taxon>
        <taxon>Glossata</taxon>
        <taxon>Ditrysia</taxon>
        <taxon>Papilionoidea</taxon>
        <taxon>Nymphalidae</taxon>
        <taxon>Heliconiinae</taxon>
        <taxon>Argynnini</taxon>
        <taxon>Brenthis</taxon>
    </lineage>
</organism>
<dbReference type="Gene3D" id="3.15.10.30">
    <property type="entry name" value="Haemolymph juvenile hormone binding protein"/>
    <property type="match status" value="1"/>
</dbReference>
<keyword evidence="2" id="KW-1185">Reference proteome</keyword>
<evidence type="ECO:0008006" key="3">
    <source>
        <dbReference type="Google" id="ProtNLM"/>
    </source>
</evidence>